<dbReference type="Gene3D" id="3.20.20.370">
    <property type="entry name" value="Glycoside hydrolase/deacetylase"/>
    <property type="match status" value="1"/>
</dbReference>
<sequence length="306" mass="33901">MSVLPGLLGTPDHHGRYDYSAIVDRPNFTWPGGARLAIHIDVNVEWFAFDDAGGAVLASRNPVPDVLNYAWRDYGNRVGLWRMLALLDELELPAAALLNAAVTEHAPRIVEAFAARGDEFVAHGHTNSDEPGEMSKRGERSVIERSRDALRDVTGAAPKGYLAPLISESAHTPDLLDAAGFEYLLDWAHDEQPVWFETDRSEGGAGRILSVPYPQELNDVPQIMGRRREGAEFADMIRSAYGVHREECEARPVVMGIALHPYLMGQAHRFAHLAAVLRELREKADDKVWFTTPGAISDHFRGLHLA</sequence>
<name>A0A2T0X9Z8_9RHOB</name>
<evidence type="ECO:0000256" key="1">
    <source>
        <dbReference type="ARBA" id="ARBA00003236"/>
    </source>
</evidence>
<feature type="domain" description="NodB homology" evidence="5">
    <location>
        <begin position="73"/>
        <end position="183"/>
    </location>
</feature>
<gene>
    <name evidence="6" type="ORF">BCF33_1394</name>
</gene>
<dbReference type="AlphaFoldDB" id="A0A2T0X9Z8"/>
<comment type="caution">
    <text evidence="6">The sequence shown here is derived from an EMBL/GenBank/DDBJ whole genome shotgun (WGS) entry which is preliminary data.</text>
</comment>
<evidence type="ECO:0000256" key="4">
    <source>
        <dbReference type="ARBA" id="ARBA00032976"/>
    </source>
</evidence>
<dbReference type="InterPro" id="IPR002509">
    <property type="entry name" value="NODB_dom"/>
</dbReference>
<evidence type="ECO:0000256" key="3">
    <source>
        <dbReference type="ARBA" id="ARBA00020071"/>
    </source>
</evidence>
<dbReference type="PANTHER" id="PTHR43123:SF4">
    <property type="entry name" value="POLYSACCHARIDE DEACETYLASE"/>
    <property type="match status" value="1"/>
</dbReference>
<proteinExistence type="inferred from homology"/>
<reference evidence="6 7" key="1">
    <citation type="submission" date="2018-03" db="EMBL/GenBank/DDBJ databases">
        <title>Genomic Encyclopedia of Archaeal and Bacterial Type Strains, Phase II (KMG-II): from individual species to whole genera.</title>
        <authorList>
            <person name="Goeker M."/>
        </authorList>
    </citation>
    <scope>NUCLEOTIDE SEQUENCE [LARGE SCALE GENOMIC DNA]</scope>
    <source>
        <strain evidence="6 7">DSM 29318</strain>
    </source>
</reference>
<comment type="similarity">
    <text evidence="2">Belongs to the polysaccharide deacetylase family.</text>
</comment>
<dbReference type="Proteomes" id="UP000238801">
    <property type="component" value="Unassembled WGS sequence"/>
</dbReference>
<comment type="function">
    <text evidence="1">Is involved in generating a small heat-stable compound (Nod), an acylated oligomer of N-acetylglucosamine, that stimulates mitosis in various plant protoplasts.</text>
</comment>
<keyword evidence="7" id="KW-1185">Reference proteome</keyword>
<dbReference type="SUPFAM" id="SSF88713">
    <property type="entry name" value="Glycoside hydrolase/deacetylase"/>
    <property type="match status" value="1"/>
</dbReference>
<dbReference type="GO" id="GO:0005975">
    <property type="term" value="P:carbohydrate metabolic process"/>
    <property type="evidence" value="ECO:0007669"/>
    <property type="project" value="InterPro"/>
</dbReference>
<dbReference type="InterPro" id="IPR011330">
    <property type="entry name" value="Glyco_hydro/deAcase_b/a-brl"/>
</dbReference>
<dbReference type="OrthoDB" id="9787041at2"/>
<dbReference type="CDD" id="cd10979">
    <property type="entry name" value="CE4_PuuE_like"/>
    <property type="match status" value="1"/>
</dbReference>
<organism evidence="6 7">
    <name type="scientific">Hasllibacter halocynthiae</name>
    <dbReference type="NCBI Taxonomy" id="595589"/>
    <lineage>
        <taxon>Bacteria</taxon>
        <taxon>Pseudomonadati</taxon>
        <taxon>Pseudomonadota</taxon>
        <taxon>Alphaproteobacteria</taxon>
        <taxon>Rhodobacterales</taxon>
        <taxon>Roseobacteraceae</taxon>
        <taxon>Hasllibacter</taxon>
    </lineage>
</organism>
<evidence type="ECO:0000256" key="2">
    <source>
        <dbReference type="ARBA" id="ARBA00010973"/>
    </source>
</evidence>
<dbReference type="GO" id="GO:0016810">
    <property type="term" value="F:hydrolase activity, acting on carbon-nitrogen (but not peptide) bonds"/>
    <property type="evidence" value="ECO:0007669"/>
    <property type="project" value="InterPro"/>
</dbReference>
<dbReference type="PANTHER" id="PTHR43123">
    <property type="entry name" value="POLYSACCHARIDE DEACETYLASE-RELATED"/>
    <property type="match status" value="1"/>
</dbReference>
<evidence type="ECO:0000259" key="5">
    <source>
        <dbReference type="Pfam" id="PF01522"/>
    </source>
</evidence>
<evidence type="ECO:0000313" key="7">
    <source>
        <dbReference type="Proteomes" id="UP000238801"/>
    </source>
</evidence>
<dbReference type="Pfam" id="PF01522">
    <property type="entry name" value="Polysacc_deac_1"/>
    <property type="match status" value="1"/>
</dbReference>
<protein>
    <recommendedName>
        <fullName evidence="3">Chitooligosaccharide deacetylase</fullName>
    </recommendedName>
    <alternativeName>
        <fullName evidence="4">Nodulation protein B</fullName>
    </alternativeName>
</protein>
<dbReference type="RefSeq" id="WP_106160108.1">
    <property type="nucleotide sequence ID" value="NZ_PVTT01000001.1"/>
</dbReference>
<evidence type="ECO:0000313" key="6">
    <source>
        <dbReference type="EMBL" id="PRY95766.1"/>
    </source>
</evidence>
<dbReference type="EMBL" id="PVTT01000001">
    <property type="protein sequence ID" value="PRY95766.1"/>
    <property type="molecule type" value="Genomic_DNA"/>
</dbReference>
<accession>A0A2T0X9Z8</accession>